<protein>
    <submittedName>
        <fullName evidence="2">Uncharacterized protein</fullName>
    </submittedName>
</protein>
<comment type="caution">
    <text evidence="2">The sequence shown here is derived from an EMBL/GenBank/DDBJ whole genome shotgun (WGS) entry which is preliminary data.</text>
</comment>
<dbReference type="OrthoDB" id="40688at2759"/>
<evidence type="ECO:0000313" key="3">
    <source>
        <dbReference type="Proteomes" id="UP000266841"/>
    </source>
</evidence>
<proteinExistence type="predicted"/>
<feature type="region of interest" description="Disordered" evidence="1">
    <location>
        <begin position="1"/>
        <end position="25"/>
    </location>
</feature>
<evidence type="ECO:0000313" key="2">
    <source>
        <dbReference type="EMBL" id="EJK63734.1"/>
    </source>
</evidence>
<keyword evidence="3" id="KW-1185">Reference proteome</keyword>
<dbReference type="EMBL" id="AGNL01018040">
    <property type="protein sequence ID" value="EJK63734.1"/>
    <property type="molecule type" value="Genomic_DNA"/>
</dbReference>
<organism evidence="2 3">
    <name type="scientific">Thalassiosira oceanica</name>
    <name type="common">Marine diatom</name>
    <dbReference type="NCBI Taxonomy" id="159749"/>
    <lineage>
        <taxon>Eukaryota</taxon>
        <taxon>Sar</taxon>
        <taxon>Stramenopiles</taxon>
        <taxon>Ochrophyta</taxon>
        <taxon>Bacillariophyta</taxon>
        <taxon>Coscinodiscophyceae</taxon>
        <taxon>Thalassiosirophycidae</taxon>
        <taxon>Thalassiosirales</taxon>
        <taxon>Thalassiosiraceae</taxon>
        <taxon>Thalassiosira</taxon>
    </lineage>
</organism>
<reference evidence="2 3" key="1">
    <citation type="journal article" date="2012" name="Genome Biol.">
        <title>Genome and low-iron response of an oceanic diatom adapted to chronic iron limitation.</title>
        <authorList>
            <person name="Lommer M."/>
            <person name="Specht M."/>
            <person name="Roy A.S."/>
            <person name="Kraemer L."/>
            <person name="Andreson R."/>
            <person name="Gutowska M.A."/>
            <person name="Wolf J."/>
            <person name="Bergner S.V."/>
            <person name="Schilhabel M.B."/>
            <person name="Klostermeier U.C."/>
            <person name="Beiko R.G."/>
            <person name="Rosenstiel P."/>
            <person name="Hippler M."/>
            <person name="Laroche J."/>
        </authorList>
    </citation>
    <scope>NUCLEOTIDE SEQUENCE [LARGE SCALE GENOMIC DNA]</scope>
    <source>
        <strain evidence="2 3">CCMP1005</strain>
    </source>
</reference>
<dbReference type="Proteomes" id="UP000266841">
    <property type="component" value="Unassembled WGS sequence"/>
</dbReference>
<accession>K0SFI7</accession>
<evidence type="ECO:0000256" key="1">
    <source>
        <dbReference type="SAM" id="MobiDB-lite"/>
    </source>
</evidence>
<gene>
    <name evidence="2" type="ORF">THAOC_15591</name>
</gene>
<sequence>MPDGPSASYDPDGDGEGGDDGRAGVKGSSNAYNLFYVERGYLAKQVRAALEGDAASLYGGVLADIDSRRDERYKAEREVARRTDYRRSVERSQCERKICR</sequence>
<name>K0SFI7_THAOC</name>
<dbReference type="AlphaFoldDB" id="K0SFI7"/>